<organism evidence="1 2">
    <name type="scientific">Pluteus cervinus</name>
    <dbReference type="NCBI Taxonomy" id="181527"/>
    <lineage>
        <taxon>Eukaryota</taxon>
        <taxon>Fungi</taxon>
        <taxon>Dikarya</taxon>
        <taxon>Basidiomycota</taxon>
        <taxon>Agaricomycotina</taxon>
        <taxon>Agaricomycetes</taxon>
        <taxon>Agaricomycetidae</taxon>
        <taxon>Agaricales</taxon>
        <taxon>Pluteineae</taxon>
        <taxon>Pluteaceae</taxon>
        <taxon>Pluteus</taxon>
    </lineage>
</organism>
<dbReference type="Proteomes" id="UP000308600">
    <property type="component" value="Unassembled WGS sequence"/>
</dbReference>
<sequence>MPVPPPVLPVPEPPEPQANTNHHHKSSRSKTRHHKSSSHPTSGTSAGGTGTSVSNLILYTTTRLSEETARANAAERQMGESLAIVRNAVKEREEVKMRLGTVQEELRMYKRELEVAQQEILRAQEVLAKVERERLDAENRATRDRAKLRKLLEEKAIRKAIEEGRRMGFEQGLETGRQMAWEDEEWYRRGRTRRRPNWTTEEETSGEYPRWSPTATATSVGNHASTSKATTAQIGYASRFREGL</sequence>
<protein>
    <submittedName>
        <fullName evidence="1">Uncharacterized protein</fullName>
    </submittedName>
</protein>
<name>A0ACD3ACZ6_9AGAR</name>
<reference evidence="1 2" key="1">
    <citation type="journal article" date="2019" name="Nat. Ecol. Evol.">
        <title>Megaphylogeny resolves global patterns of mushroom evolution.</title>
        <authorList>
            <person name="Varga T."/>
            <person name="Krizsan K."/>
            <person name="Foldi C."/>
            <person name="Dima B."/>
            <person name="Sanchez-Garcia M."/>
            <person name="Sanchez-Ramirez S."/>
            <person name="Szollosi G.J."/>
            <person name="Szarkandi J.G."/>
            <person name="Papp V."/>
            <person name="Albert L."/>
            <person name="Andreopoulos W."/>
            <person name="Angelini C."/>
            <person name="Antonin V."/>
            <person name="Barry K.W."/>
            <person name="Bougher N.L."/>
            <person name="Buchanan P."/>
            <person name="Buyck B."/>
            <person name="Bense V."/>
            <person name="Catcheside P."/>
            <person name="Chovatia M."/>
            <person name="Cooper J."/>
            <person name="Damon W."/>
            <person name="Desjardin D."/>
            <person name="Finy P."/>
            <person name="Geml J."/>
            <person name="Haridas S."/>
            <person name="Hughes K."/>
            <person name="Justo A."/>
            <person name="Karasinski D."/>
            <person name="Kautmanova I."/>
            <person name="Kiss B."/>
            <person name="Kocsube S."/>
            <person name="Kotiranta H."/>
            <person name="LaButti K.M."/>
            <person name="Lechner B.E."/>
            <person name="Liimatainen K."/>
            <person name="Lipzen A."/>
            <person name="Lukacs Z."/>
            <person name="Mihaltcheva S."/>
            <person name="Morgado L.N."/>
            <person name="Niskanen T."/>
            <person name="Noordeloos M.E."/>
            <person name="Ohm R.A."/>
            <person name="Ortiz-Santana B."/>
            <person name="Ovrebo C."/>
            <person name="Racz N."/>
            <person name="Riley R."/>
            <person name="Savchenko A."/>
            <person name="Shiryaev A."/>
            <person name="Soop K."/>
            <person name="Spirin V."/>
            <person name="Szebenyi C."/>
            <person name="Tomsovsky M."/>
            <person name="Tulloss R.E."/>
            <person name="Uehling J."/>
            <person name="Grigoriev I.V."/>
            <person name="Vagvolgyi C."/>
            <person name="Papp T."/>
            <person name="Martin F.M."/>
            <person name="Miettinen O."/>
            <person name="Hibbett D.S."/>
            <person name="Nagy L.G."/>
        </authorList>
    </citation>
    <scope>NUCLEOTIDE SEQUENCE [LARGE SCALE GENOMIC DNA]</scope>
    <source>
        <strain evidence="1 2">NL-1719</strain>
    </source>
</reference>
<keyword evidence="2" id="KW-1185">Reference proteome</keyword>
<evidence type="ECO:0000313" key="1">
    <source>
        <dbReference type="EMBL" id="TFK63184.1"/>
    </source>
</evidence>
<accession>A0ACD3ACZ6</accession>
<gene>
    <name evidence="1" type="ORF">BDN72DRAFT_776185</name>
</gene>
<proteinExistence type="predicted"/>
<dbReference type="EMBL" id="ML208535">
    <property type="protein sequence ID" value="TFK63184.1"/>
    <property type="molecule type" value="Genomic_DNA"/>
</dbReference>
<evidence type="ECO:0000313" key="2">
    <source>
        <dbReference type="Proteomes" id="UP000308600"/>
    </source>
</evidence>